<accession>A0A173TLS9</accession>
<keyword evidence="1" id="KW-0175">Coiled coil</keyword>
<name>A0A173TLS9_9FIRM</name>
<sequence length="615" mass="69818">MFRPDSNRDRTDYSGILMPPDGYRLDRAVGTTYSLDMEALTAVAICLGLSEETDSKLMQNPIGMLNALQKVSDKIVLFCEAGQIKVPTKPTALSILLEKMVVEVALPKDKQLGRYPSFHPKTWVLAYVNADGDKKYRFVVMSRNLTFDRSWDISFAMDSSKNVRQKKKTEAICDFLDYLVTNVHNTSNNAGKKRNLIRGLCADIKDVSFSLDSKIFGENFEVLPLGIGKNAYRMQEDILFCKERGNANSTFNELVVMSPFLSESVIADFNLTDRALSDCKRTLVTRRSELGKLKASDVDNFTIYALKDEIIDGEEEISDELADKKKQDIHAKIYLRRKYSDVDLYLVSMNASYSAINKNVEMMLWLGTKNMYLNGDKFLDDIFCGPAGDVKNPFEEVTVADAVLETESDNRNRLEQKIKELCRVKRQAVIQEDNENAGKYKIDVEFSGIESDSRVTVSPFNSKQEQTLSEHIEFSELEILQLSEFYEITARSGDDTIRRIIMIPTSGFPDDRESAAVNSVVKDRASFVEYIAFVLGDDYVASMLEGKQMGESGFFVNSSDAMPALYEKMLKTSVEEPERIKDIGYVLKMVTDKDIIPDEFRELYETFCNTLKIRR</sequence>
<dbReference type="Proteomes" id="UP000095495">
    <property type="component" value="Unassembled WGS sequence"/>
</dbReference>
<dbReference type="EMBL" id="CYXV01000009">
    <property type="protein sequence ID" value="CUN03196.1"/>
    <property type="molecule type" value="Genomic_DNA"/>
</dbReference>
<evidence type="ECO:0000313" key="3">
    <source>
        <dbReference type="Proteomes" id="UP000095495"/>
    </source>
</evidence>
<dbReference type="AlphaFoldDB" id="A0A173TLS9"/>
<evidence type="ECO:0000256" key="1">
    <source>
        <dbReference type="SAM" id="Coils"/>
    </source>
</evidence>
<feature type="coiled-coil region" evidence="1">
    <location>
        <begin position="404"/>
        <end position="431"/>
    </location>
</feature>
<proteinExistence type="predicted"/>
<dbReference type="RefSeq" id="WP_055263054.1">
    <property type="nucleotide sequence ID" value="NZ_CYXV01000009.1"/>
</dbReference>
<dbReference type="CDD" id="cd09176">
    <property type="entry name" value="PLDc_unchar6"/>
    <property type="match status" value="1"/>
</dbReference>
<gene>
    <name evidence="2" type="ORF">ERS852420_02268</name>
</gene>
<protein>
    <submittedName>
        <fullName evidence="2">Uncharacterized protein</fullName>
    </submittedName>
</protein>
<dbReference type="Gene3D" id="3.30.870.10">
    <property type="entry name" value="Endonuclease Chain A"/>
    <property type="match status" value="1"/>
</dbReference>
<dbReference type="InterPro" id="IPR059166">
    <property type="entry name" value="PLD-like_cat"/>
</dbReference>
<evidence type="ECO:0000313" key="2">
    <source>
        <dbReference type="EMBL" id="CUN03196.1"/>
    </source>
</evidence>
<reference evidence="2 3" key="1">
    <citation type="submission" date="2015-09" db="EMBL/GenBank/DDBJ databases">
        <authorList>
            <consortium name="Pathogen Informatics"/>
        </authorList>
    </citation>
    <scope>NUCLEOTIDE SEQUENCE [LARGE SCALE GENOMIC DNA]</scope>
    <source>
        <strain evidence="2 3">2789STDY5608863</strain>
    </source>
</reference>
<organism evidence="2 3">
    <name type="scientific">Roseburia faecis</name>
    <dbReference type="NCBI Taxonomy" id="301302"/>
    <lineage>
        <taxon>Bacteria</taxon>
        <taxon>Bacillati</taxon>
        <taxon>Bacillota</taxon>
        <taxon>Clostridia</taxon>
        <taxon>Lachnospirales</taxon>
        <taxon>Lachnospiraceae</taxon>
        <taxon>Roseburia</taxon>
    </lineage>
</organism>